<proteinExistence type="predicted"/>
<sequence length="296" mass="32875">MAIPQVLPWLLLSLVWSFNRQLRDAQEAGAVGLSTLFVDQQKDSCKLCDRVVDLVLKQAGHSGMYNNVDCLQTCFRIPLCHATCEHIKGAMANASTIFPCVAAGLCGSRHGKVSELDEAGCKWSAKQASCEPEYSCERRFFRCELRSGFRRWNAMSHLLGGFHFQPGWVALLNFKWLGLALSVVGGAVAVIQALTDYKRTEASCFKTAEAAMMEARKAVEATQCTNAAKESARRRALQSDVIAKMTKTLSPMQPQNAQSLLHPSLRPSLSPAHMRLRRVSGDHRRQVQWPLERIGE</sequence>
<reference evidence="2" key="1">
    <citation type="submission" date="2021-01" db="EMBL/GenBank/DDBJ databases">
        <authorList>
            <person name="Corre E."/>
            <person name="Pelletier E."/>
            <person name="Niang G."/>
            <person name="Scheremetjew M."/>
            <person name="Finn R."/>
            <person name="Kale V."/>
            <person name="Holt S."/>
            <person name="Cochrane G."/>
            <person name="Meng A."/>
            <person name="Brown T."/>
            <person name="Cohen L."/>
        </authorList>
    </citation>
    <scope>NUCLEOTIDE SEQUENCE</scope>
    <source>
        <strain evidence="2">UTEX LB 985</strain>
    </source>
</reference>
<keyword evidence="1" id="KW-0732">Signal</keyword>
<evidence type="ECO:0000256" key="1">
    <source>
        <dbReference type="SAM" id="SignalP"/>
    </source>
</evidence>
<dbReference type="EMBL" id="HBGU01046911">
    <property type="protein sequence ID" value="CAD9483340.1"/>
    <property type="molecule type" value="Transcribed_RNA"/>
</dbReference>
<name>A0A7S2MH72_9EUKA</name>
<feature type="chain" id="PRO_5031091963" evidence="1">
    <location>
        <begin position="18"/>
        <end position="296"/>
    </location>
</feature>
<dbReference type="AlphaFoldDB" id="A0A7S2MH72"/>
<feature type="signal peptide" evidence="1">
    <location>
        <begin position="1"/>
        <end position="17"/>
    </location>
</feature>
<protein>
    <submittedName>
        <fullName evidence="2">Uncharacterized protein</fullName>
    </submittedName>
</protein>
<evidence type="ECO:0000313" key="2">
    <source>
        <dbReference type="EMBL" id="CAD9483340.1"/>
    </source>
</evidence>
<accession>A0A7S2MH72</accession>
<gene>
    <name evidence="2" type="ORF">CBRE1094_LOCUS25540</name>
</gene>
<organism evidence="2">
    <name type="scientific">Haptolina brevifila</name>
    <dbReference type="NCBI Taxonomy" id="156173"/>
    <lineage>
        <taxon>Eukaryota</taxon>
        <taxon>Haptista</taxon>
        <taxon>Haptophyta</taxon>
        <taxon>Prymnesiophyceae</taxon>
        <taxon>Prymnesiales</taxon>
        <taxon>Prymnesiaceae</taxon>
        <taxon>Haptolina</taxon>
    </lineage>
</organism>